<evidence type="ECO:0000259" key="5">
    <source>
        <dbReference type="PROSITE" id="PS50949"/>
    </source>
</evidence>
<reference evidence="6 7" key="1">
    <citation type="journal article" date="2017" name="Int. J. Syst. Evol. Microbiol.">
        <title>Pseudokineococcus basanitobsidens sp. nov., isolated from volcanic rock.</title>
        <authorList>
            <person name="Lee D.W."/>
            <person name="Park M.Y."/>
            <person name="Kim J.J."/>
            <person name="Kim B.S."/>
        </authorList>
    </citation>
    <scope>NUCLEOTIDE SEQUENCE [LARGE SCALE GENOMIC DNA]</scope>
    <source>
        <strain evidence="6 7">DSM 103726</strain>
    </source>
</reference>
<accession>A0ABU8RJC9</accession>
<dbReference type="SUPFAM" id="SSF46785">
    <property type="entry name" value="Winged helix' DNA-binding domain"/>
    <property type="match status" value="1"/>
</dbReference>
<dbReference type="EMBL" id="JBBIAA010000005">
    <property type="protein sequence ID" value="MEJ5945156.1"/>
    <property type="molecule type" value="Genomic_DNA"/>
</dbReference>
<organism evidence="6 7">
    <name type="scientific">Pseudokineococcus basanitobsidens</name>
    <dbReference type="NCBI Taxonomy" id="1926649"/>
    <lineage>
        <taxon>Bacteria</taxon>
        <taxon>Bacillati</taxon>
        <taxon>Actinomycetota</taxon>
        <taxon>Actinomycetes</taxon>
        <taxon>Kineosporiales</taxon>
        <taxon>Kineosporiaceae</taxon>
        <taxon>Pseudokineococcus</taxon>
    </lineage>
</organism>
<proteinExistence type="predicted"/>
<comment type="caution">
    <text evidence="6">The sequence shown here is derived from an EMBL/GenBank/DDBJ whole genome shotgun (WGS) entry which is preliminary data.</text>
</comment>
<evidence type="ECO:0000256" key="2">
    <source>
        <dbReference type="ARBA" id="ARBA00023125"/>
    </source>
</evidence>
<dbReference type="InterPro" id="IPR000524">
    <property type="entry name" value="Tscrpt_reg_HTH_GntR"/>
</dbReference>
<gene>
    <name evidence="6" type="ORF">WDZ17_07570</name>
</gene>
<evidence type="ECO:0000256" key="3">
    <source>
        <dbReference type="ARBA" id="ARBA00023163"/>
    </source>
</evidence>
<sequence length="134" mass="13540">MTPPSMTPSSMTPPSTTPLSVDPGSGVPPFEQLRAQVVAAVEAGGLAPGERLPPVRRLAADLGLAPGTVARAYKELEADGVVETRGRAGTVVAARPGPEAEAVQAAAAFAERVRRLGLDPDRALALVRAALAGG</sequence>
<name>A0ABU8RJC9_9ACTN</name>
<dbReference type="InterPro" id="IPR036388">
    <property type="entry name" value="WH-like_DNA-bd_sf"/>
</dbReference>
<protein>
    <submittedName>
        <fullName evidence="6">GntR family transcriptional regulator</fullName>
    </submittedName>
</protein>
<dbReference type="Proteomes" id="UP001387100">
    <property type="component" value="Unassembled WGS sequence"/>
</dbReference>
<feature type="compositionally biased region" description="Low complexity" evidence="4">
    <location>
        <begin position="7"/>
        <end position="18"/>
    </location>
</feature>
<keyword evidence="2" id="KW-0238">DNA-binding</keyword>
<dbReference type="Pfam" id="PF00392">
    <property type="entry name" value="GntR"/>
    <property type="match status" value="1"/>
</dbReference>
<keyword evidence="3" id="KW-0804">Transcription</keyword>
<dbReference type="Gene3D" id="1.10.10.10">
    <property type="entry name" value="Winged helix-like DNA-binding domain superfamily/Winged helix DNA-binding domain"/>
    <property type="match status" value="1"/>
</dbReference>
<dbReference type="CDD" id="cd07377">
    <property type="entry name" value="WHTH_GntR"/>
    <property type="match status" value="1"/>
</dbReference>
<keyword evidence="1" id="KW-0805">Transcription regulation</keyword>
<feature type="domain" description="HTH gntR-type" evidence="5">
    <location>
        <begin position="27"/>
        <end position="95"/>
    </location>
</feature>
<dbReference type="SMART" id="SM00345">
    <property type="entry name" value="HTH_GNTR"/>
    <property type="match status" value="1"/>
</dbReference>
<dbReference type="PANTHER" id="PTHR38445">
    <property type="entry name" value="HTH-TYPE TRANSCRIPTIONAL REPRESSOR YTRA"/>
    <property type="match status" value="1"/>
</dbReference>
<evidence type="ECO:0000256" key="1">
    <source>
        <dbReference type="ARBA" id="ARBA00023015"/>
    </source>
</evidence>
<evidence type="ECO:0000313" key="6">
    <source>
        <dbReference type="EMBL" id="MEJ5945156.1"/>
    </source>
</evidence>
<dbReference type="InterPro" id="IPR036390">
    <property type="entry name" value="WH_DNA-bd_sf"/>
</dbReference>
<evidence type="ECO:0000256" key="4">
    <source>
        <dbReference type="SAM" id="MobiDB-lite"/>
    </source>
</evidence>
<dbReference type="PROSITE" id="PS50949">
    <property type="entry name" value="HTH_GNTR"/>
    <property type="match status" value="1"/>
</dbReference>
<keyword evidence="7" id="KW-1185">Reference proteome</keyword>
<feature type="region of interest" description="Disordered" evidence="4">
    <location>
        <begin position="1"/>
        <end position="28"/>
    </location>
</feature>
<evidence type="ECO:0000313" key="7">
    <source>
        <dbReference type="Proteomes" id="UP001387100"/>
    </source>
</evidence>
<dbReference type="PANTHER" id="PTHR38445:SF9">
    <property type="entry name" value="HTH-TYPE TRANSCRIPTIONAL REPRESSOR YTRA"/>
    <property type="match status" value="1"/>
</dbReference>